<dbReference type="RefSeq" id="WP_043348968.1">
    <property type="nucleotide sequence ID" value="NZ_CP010536.1"/>
</dbReference>
<keyword evidence="2" id="KW-0251">Elongation factor</keyword>
<dbReference type="OrthoDB" id="8969744at2"/>
<organism evidence="2 3">
    <name type="scientific">Cupriavidus basilensis</name>
    <dbReference type="NCBI Taxonomy" id="68895"/>
    <lineage>
        <taxon>Bacteria</taxon>
        <taxon>Pseudomonadati</taxon>
        <taxon>Pseudomonadota</taxon>
        <taxon>Betaproteobacteria</taxon>
        <taxon>Burkholderiales</taxon>
        <taxon>Burkholderiaceae</taxon>
        <taxon>Cupriavidus</taxon>
    </lineage>
</organism>
<keyword evidence="3" id="KW-1185">Reference proteome</keyword>
<name>A0A0C4YJ50_9BURK</name>
<feature type="signal peptide" evidence="1">
    <location>
        <begin position="1"/>
        <end position="23"/>
    </location>
</feature>
<sequence length="223" mass="22907">MKLQKTILVAALGALLASGCATQGGESTVSSDTVLRCAALGTGGAILGALIGGTKGAIGGAAAGLAACAVIEVATRQTKTAAEVDREYKVSNRNRLPRTAEVNAYNTVVTPNGAVKAGEAIKLQSTIRAVSGTNEPVQEVKEILTVYAPSGEEFKRGEKIVSSAPGSGEFDNSFTLKLPVGAPQGTYRLKSQVVLNGKPGITRENQLQLARVGDTFTVAVLDH</sequence>
<gene>
    <name evidence="2" type="ORF">RR42_m3328</name>
</gene>
<accession>A0A0C4YJ50</accession>
<proteinExistence type="predicted"/>
<keyword evidence="1" id="KW-0732">Signal</keyword>
<dbReference type="EMBL" id="CP010536">
    <property type="protein sequence ID" value="AJG20696.1"/>
    <property type="molecule type" value="Genomic_DNA"/>
</dbReference>
<dbReference type="GO" id="GO:0003746">
    <property type="term" value="F:translation elongation factor activity"/>
    <property type="evidence" value="ECO:0007669"/>
    <property type="project" value="UniProtKB-KW"/>
</dbReference>
<dbReference type="KEGG" id="cbw:RR42_m3328"/>
<dbReference type="Proteomes" id="UP000031843">
    <property type="component" value="Chromosome main"/>
</dbReference>
<dbReference type="STRING" id="68895.RR42_m3328"/>
<dbReference type="PROSITE" id="PS51257">
    <property type="entry name" value="PROKAR_LIPOPROTEIN"/>
    <property type="match status" value="1"/>
</dbReference>
<feature type="chain" id="PRO_5002173690" evidence="1">
    <location>
        <begin position="24"/>
        <end position="223"/>
    </location>
</feature>
<protein>
    <submittedName>
        <fullName evidence="2">Translation elongation factors (GTPases)</fullName>
    </submittedName>
</protein>
<reference evidence="2 3" key="1">
    <citation type="journal article" date="2015" name="Genome Announc.">
        <title>Complete Genome Sequence of Cupriavidus basilensis 4G11, Isolated from the Oak Ridge Field Research Center Site.</title>
        <authorList>
            <person name="Ray J."/>
            <person name="Waters R.J."/>
            <person name="Skerker J.M."/>
            <person name="Kuehl J.V."/>
            <person name="Price M.N."/>
            <person name="Huang J."/>
            <person name="Chakraborty R."/>
            <person name="Arkin A.P."/>
            <person name="Deutschbauer A."/>
        </authorList>
    </citation>
    <scope>NUCLEOTIDE SEQUENCE [LARGE SCALE GENOMIC DNA]</scope>
    <source>
        <strain evidence="2">4G11</strain>
    </source>
</reference>
<evidence type="ECO:0000256" key="1">
    <source>
        <dbReference type="SAM" id="SignalP"/>
    </source>
</evidence>
<keyword evidence="2" id="KW-0648">Protein biosynthesis</keyword>
<evidence type="ECO:0000313" key="2">
    <source>
        <dbReference type="EMBL" id="AJG20696.1"/>
    </source>
</evidence>
<dbReference type="AlphaFoldDB" id="A0A0C4YJ50"/>
<evidence type="ECO:0000313" key="3">
    <source>
        <dbReference type="Proteomes" id="UP000031843"/>
    </source>
</evidence>